<name>A0A8J7KUH4_9ACTN</name>
<comment type="caution">
    <text evidence="9">The sequence shown here is derived from an EMBL/GenBank/DDBJ whole genome shotgun (WGS) entry which is preliminary data.</text>
</comment>
<keyword evidence="4 7" id="KW-1133">Transmembrane helix</keyword>
<evidence type="ECO:0000256" key="5">
    <source>
        <dbReference type="ARBA" id="ARBA00023136"/>
    </source>
</evidence>
<dbReference type="EMBL" id="JADOUF010000001">
    <property type="protein sequence ID" value="MBG6134027.1"/>
    <property type="molecule type" value="Genomic_DNA"/>
</dbReference>
<feature type="transmembrane region" description="Helical" evidence="7">
    <location>
        <begin position="91"/>
        <end position="109"/>
    </location>
</feature>
<keyword evidence="10" id="KW-1185">Reference proteome</keyword>
<evidence type="ECO:0000256" key="2">
    <source>
        <dbReference type="ARBA" id="ARBA00022475"/>
    </source>
</evidence>
<dbReference type="GO" id="GO:0022857">
    <property type="term" value="F:transmembrane transporter activity"/>
    <property type="evidence" value="ECO:0007669"/>
    <property type="project" value="InterPro"/>
</dbReference>
<dbReference type="PANTHER" id="PTHR23513:SF6">
    <property type="entry name" value="MAJOR FACILITATOR SUPERFAMILY ASSOCIATED DOMAIN-CONTAINING PROTEIN"/>
    <property type="match status" value="1"/>
</dbReference>
<keyword evidence="3 7" id="KW-0812">Transmembrane</keyword>
<dbReference type="InterPro" id="IPR036259">
    <property type="entry name" value="MFS_trans_sf"/>
</dbReference>
<feature type="transmembrane region" description="Helical" evidence="7">
    <location>
        <begin position="356"/>
        <end position="377"/>
    </location>
</feature>
<sequence length="461" mass="48427">MTDDSDAAPRNPADDTGVSRAGVADGGSVSTADPADRIPSSRWRKRWGLLAHPDFRALWLGETSRGFGNAITTTVLPLVAVITLKVTPFQVGLLASLVWLPWLLIGLPAGAWVDRLPLRRLMVVCNLVSAATLASVPVAWWLDALTFGHLLVVATVIGVTAVFFSTSAQVYVPTVLAPAELMEGNAKLHGSEAATRVVGPGFGGLIAQWFGAAVGPLVDAVTFVISTVCLLLIRAREPERVEPTREESLSRRIAIGLRFVVGDPYLRPIVLYGAAVNLALNGWQAISIVFLVQTVGVNAATVGGLIAAVSLGGVLGSLVARPIGRRWGTARGLLICQFVTAPFALLMPLATKGPGLVLYTLGAMIVVAGIVACNVVLGAFRQTYCPQHMLGRVVASSMVLLHSTIPIGALLGGALGTLWGPRTTMWIMAGLIAPCWLILLAGPIRRQRDLPASYSPAAGTA</sequence>
<dbReference type="RefSeq" id="WP_197001313.1">
    <property type="nucleotide sequence ID" value="NZ_BONS01000044.1"/>
</dbReference>
<dbReference type="AlphaFoldDB" id="A0A8J7KUH4"/>
<feature type="transmembrane region" description="Helical" evidence="7">
    <location>
        <begin position="209"/>
        <end position="233"/>
    </location>
</feature>
<dbReference type="PANTHER" id="PTHR23513">
    <property type="entry name" value="INTEGRAL MEMBRANE EFFLUX PROTEIN-RELATED"/>
    <property type="match status" value="1"/>
</dbReference>
<feature type="transmembrane region" description="Helical" evidence="7">
    <location>
        <begin position="121"/>
        <end position="142"/>
    </location>
</feature>
<keyword evidence="5 7" id="KW-0472">Membrane</keyword>
<evidence type="ECO:0000256" key="4">
    <source>
        <dbReference type="ARBA" id="ARBA00022989"/>
    </source>
</evidence>
<feature type="region of interest" description="Disordered" evidence="6">
    <location>
        <begin position="1"/>
        <end position="37"/>
    </location>
</feature>
<feature type="transmembrane region" description="Helical" evidence="7">
    <location>
        <begin position="149"/>
        <end position="172"/>
    </location>
</feature>
<evidence type="ECO:0000313" key="9">
    <source>
        <dbReference type="EMBL" id="MBG6134027.1"/>
    </source>
</evidence>
<dbReference type="SUPFAM" id="SSF103473">
    <property type="entry name" value="MFS general substrate transporter"/>
    <property type="match status" value="1"/>
</dbReference>
<accession>A0A8J7KUH4</accession>
<reference evidence="9" key="1">
    <citation type="submission" date="2020-11" db="EMBL/GenBank/DDBJ databases">
        <title>Sequencing the genomes of 1000 actinobacteria strains.</title>
        <authorList>
            <person name="Klenk H.-P."/>
        </authorList>
    </citation>
    <scope>NUCLEOTIDE SEQUENCE</scope>
    <source>
        <strain evidence="9">DSM 45356</strain>
    </source>
</reference>
<feature type="transmembrane region" description="Helical" evidence="7">
    <location>
        <begin position="425"/>
        <end position="444"/>
    </location>
</feature>
<feature type="transmembrane region" description="Helical" evidence="7">
    <location>
        <begin position="269"/>
        <end position="293"/>
    </location>
</feature>
<dbReference type="Gene3D" id="1.20.1250.20">
    <property type="entry name" value="MFS general substrate transporter like domains"/>
    <property type="match status" value="1"/>
</dbReference>
<dbReference type="InterPro" id="IPR011701">
    <property type="entry name" value="MFS"/>
</dbReference>
<feature type="domain" description="Major facilitator superfamily (MFS) profile" evidence="8">
    <location>
        <begin position="249"/>
        <end position="461"/>
    </location>
</feature>
<keyword evidence="2" id="KW-1003">Cell membrane</keyword>
<feature type="transmembrane region" description="Helical" evidence="7">
    <location>
        <begin position="398"/>
        <end position="419"/>
    </location>
</feature>
<evidence type="ECO:0000256" key="6">
    <source>
        <dbReference type="SAM" id="MobiDB-lite"/>
    </source>
</evidence>
<dbReference type="Proteomes" id="UP000622552">
    <property type="component" value="Unassembled WGS sequence"/>
</dbReference>
<evidence type="ECO:0000256" key="3">
    <source>
        <dbReference type="ARBA" id="ARBA00022692"/>
    </source>
</evidence>
<gene>
    <name evidence="9" type="ORF">IW245_000221</name>
</gene>
<evidence type="ECO:0000313" key="10">
    <source>
        <dbReference type="Proteomes" id="UP000622552"/>
    </source>
</evidence>
<dbReference type="PROSITE" id="PS50850">
    <property type="entry name" value="MFS"/>
    <property type="match status" value="1"/>
</dbReference>
<organism evidence="9 10">
    <name type="scientific">Longispora fulva</name>
    <dbReference type="NCBI Taxonomy" id="619741"/>
    <lineage>
        <taxon>Bacteria</taxon>
        <taxon>Bacillati</taxon>
        <taxon>Actinomycetota</taxon>
        <taxon>Actinomycetes</taxon>
        <taxon>Micromonosporales</taxon>
        <taxon>Micromonosporaceae</taxon>
        <taxon>Longispora</taxon>
    </lineage>
</organism>
<feature type="transmembrane region" description="Helical" evidence="7">
    <location>
        <begin position="299"/>
        <end position="320"/>
    </location>
</feature>
<dbReference type="InterPro" id="IPR020846">
    <property type="entry name" value="MFS_dom"/>
</dbReference>
<feature type="transmembrane region" description="Helical" evidence="7">
    <location>
        <begin position="332"/>
        <end position="350"/>
    </location>
</feature>
<proteinExistence type="predicted"/>
<comment type="subcellular location">
    <subcellularLocation>
        <location evidence="1">Cell membrane</location>
        <topology evidence="1">Multi-pass membrane protein</topology>
    </subcellularLocation>
</comment>
<protein>
    <submittedName>
        <fullName evidence="9">MFS family permease</fullName>
    </submittedName>
</protein>
<evidence type="ECO:0000259" key="8">
    <source>
        <dbReference type="PROSITE" id="PS50850"/>
    </source>
</evidence>
<dbReference type="Pfam" id="PF07690">
    <property type="entry name" value="MFS_1"/>
    <property type="match status" value="1"/>
</dbReference>
<evidence type="ECO:0000256" key="7">
    <source>
        <dbReference type="SAM" id="Phobius"/>
    </source>
</evidence>
<evidence type="ECO:0000256" key="1">
    <source>
        <dbReference type="ARBA" id="ARBA00004651"/>
    </source>
</evidence>
<dbReference type="CDD" id="cd06173">
    <property type="entry name" value="MFS_MefA_like"/>
    <property type="match status" value="1"/>
</dbReference>
<dbReference type="GO" id="GO:0005886">
    <property type="term" value="C:plasma membrane"/>
    <property type="evidence" value="ECO:0007669"/>
    <property type="project" value="UniProtKB-SubCell"/>
</dbReference>